<dbReference type="InterPro" id="IPR038740">
    <property type="entry name" value="BioF2-like_GNAT_dom"/>
</dbReference>
<dbReference type="AlphaFoldDB" id="A0A1A9GRL6"/>
<dbReference type="EMBL" id="CP015079">
    <property type="protein sequence ID" value="ANH40280.1"/>
    <property type="molecule type" value="Genomic_DNA"/>
</dbReference>
<dbReference type="STRING" id="1300347.I601_3882"/>
<protein>
    <recommendedName>
        <fullName evidence="1">BioF2-like acetyltransferase domain-containing protein</fullName>
    </recommendedName>
</protein>
<keyword evidence="3" id="KW-1185">Reference proteome</keyword>
<dbReference type="SUPFAM" id="SSF55729">
    <property type="entry name" value="Acyl-CoA N-acyltransferases (Nat)"/>
    <property type="match status" value="1"/>
</dbReference>
<sequence length="364" mass="40364">MGEPSAELLAVCSLDPETLHAWERLAEEALEPNPFFTPGAVLASARHLAGGEQDHLLVVRRGEALDLALPVRRARRYRRVPVPTVRAWGHDDGFLDTPLLRDHDPEGSWSAALDLLHDRGAWWWTFEQLGADGPVRASLEAAARRRGRRPLVLGSVPRPVVRRRAEPTYLDDRMSSSQRRRLGRFRRRLERELEAPVEVVDRAADDLMGALDRFLALEAGGWKGEAGTALLSDPRRAAHFRETVLDAGRRGRVQMWELGSRTTVAAALCAVVEGEGVFHLKTAYDERFASSSPGVQLEVAALEAFHDDPRLQWIDSCAGGRATTPSARLYPDRRSMERVLVPLGGTASRLAAAGLQQAMRRRHG</sequence>
<organism evidence="2 3">
    <name type="scientific">Nocardioides dokdonensis FR1436</name>
    <dbReference type="NCBI Taxonomy" id="1300347"/>
    <lineage>
        <taxon>Bacteria</taxon>
        <taxon>Bacillati</taxon>
        <taxon>Actinomycetota</taxon>
        <taxon>Actinomycetes</taxon>
        <taxon>Propionibacteriales</taxon>
        <taxon>Nocardioidaceae</taxon>
        <taxon>Nocardioides</taxon>
    </lineage>
</organism>
<dbReference type="PATRIC" id="fig|1300347.3.peg.3888"/>
<evidence type="ECO:0000259" key="1">
    <source>
        <dbReference type="Pfam" id="PF13480"/>
    </source>
</evidence>
<dbReference type="InterPro" id="IPR016181">
    <property type="entry name" value="Acyl_CoA_acyltransferase"/>
</dbReference>
<dbReference type="RefSeq" id="WP_068113373.1">
    <property type="nucleotide sequence ID" value="NZ_CP015079.1"/>
</dbReference>
<dbReference type="Pfam" id="PF13480">
    <property type="entry name" value="Acetyltransf_6"/>
    <property type="match status" value="1"/>
</dbReference>
<evidence type="ECO:0000313" key="3">
    <source>
        <dbReference type="Proteomes" id="UP000077868"/>
    </source>
</evidence>
<gene>
    <name evidence="2" type="ORF">I601_3882</name>
</gene>
<accession>A0A1A9GRL6</accession>
<dbReference type="Proteomes" id="UP000077868">
    <property type="component" value="Chromosome"/>
</dbReference>
<reference evidence="2 3" key="1">
    <citation type="submission" date="2016-03" db="EMBL/GenBank/DDBJ databases">
        <title>Complete genome sequence of a soil Actinobacterium, Nocardioides dokdonensis FR1436.</title>
        <authorList>
            <person name="Kwon S.-K."/>
            <person name="Kim K."/>
            <person name="Kim J.F."/>
        </authorList>
    </citation>
    <scope>NUCLEOTIDE SEQUENCE [LARGE SCALE GENOMIC DNA]</scope>
    <source>
        <strain evidence="2 3">FR1436</strain>
    </source>
</reference>
<dbReference type="OrthoDB" id="4816997at2"/>
<feature type="domain" description="BioF2-like acetyltransferase" evidence="1">
    <location>
        <begin position="176"/>
        <end position="319"/>
    </location>
</feature>
<dbReference type="KEGG" id="ndk:I601_3882"/>
<proteinExistence type="predicted"/>
<evidence type="ECO:0000313" key="2">
    <source>
        <dbReference type="EMBL" id="ANH40280.1"/>
    </source>
</evidence>
<name>A0A1A9GRL6_9ACTN</name>